<dbReference type="EMBL" id="JANPWB010000005">
    <property type="protein sequence ID" value="KAJ1189482.1"/>
    <property type="molecule type" value="Genomic_DNA"/>
</dbReference>
<evidence type="ECO:0000313" key="2">
    <source>
        <dbReference type="EMBL" id="KAJ1189482.1"/>
    </source>
</evidence>
<gene>
    <name evidence="2" type="ORF">NDU88_006227</name>
</gene>
<proteinExistence type="predicted"/>
<evidence type="ECO:0000313" key="3">
    <source>
        <dbReference type="Proteomes" id="UP001066276"/>
    </source>
</evidence>
<feature type="compositionally biased region" description="Polar residues" evidence="1">
    <location>
        <begin position="1"/>
        <end position="10"/>
    </location>
</feature>
<dbReference type="AlphaFoldDB" id="A0AAV7UPD8"/>
<organism evidence="2 3">
    <name type="scientific">Pleurodeles waltl</name>
    <name type="common">Iberian ribbed newt</name>
    <dbReference type="NCBI Taxonomy" id="8319"/>
    <lineage>
        <taxon>Eukaryota</taxon>
        <taxon>Metazoa</taxon>
        <taxon>Chordata</taxon>
        <taxon>Craniata</taxon>
        <taxon>Vertebrata</taxon>
        <taxon>Euteleostomi</taxon>
        <taxon>Amphibia</taxon>
        <taxon>Batrachia</taxon>
        <taxon>Caudata</taxon>
        <taxon>Salamandroidea</taxon>
        <taxon>Salamandridae</taxon>
        <taxon>Pleurodelinae</taxon>
        <taxon>Pleurodeles</taxon>
    </lineage>
</organism>
<reference evidence="2" key="1">
    <citation type="journal article" date="2022" name="bioRxiv">
        <title>Sequencing and chromosome-scale assembly of the giantPleurodeles waltlgenome.</title>
        <authorList>
            <person name="Brown T."/>
            <person name="Elewa A."/>
            <person name="Iarovenko S."/>
            <person name="Subramanian E."/>
            <person name="Araus A.J."/>
            <person name="Petzold A."/>
            <person name="Susuki M."/>
            <person name="Suzuki K.-i.T."/>
            <person name="Hayashi T."/>
            <person name="Toyoda A."/>
            <person name="Oliveira C."/>
            <person name="Osipova E."/>
            <person name="Leigh N.D."/>
            <person name="Simon A."/>
            <person name="Yun M.H."/>
        </authorList>
    </citation>
    <scope>NUCLEOTIDE SEQUENCE</scope>
    <source>
        <strain evidence="2">20211129_DDA</strain>
        <tissue evidence="2">Liver</tissue>
    </source>
</reference>
<name>A0AAV7UPD8_PLEWA</name>
<keyword evidence="3" id="KW-1185">Reference proteome</keyword>
<sequence length="225" mass="23414">MHGSHPQTLATWWAGGQSPGQGLQTWGPPGLLNPNSQGKTRLAWWTPRPGSLRVRQAGGREHPPRARWSPGGAPEPKLAGEDSPGPVDSQVSAPRGTAGRRKGVPVPGPGRGQEPGQSSLNTAMHGSPPQTLSRVPCHLVGRRAKSRTGVPNTIPAGASDPKLTGESLLGLVDSQAWAPHGMAGWRKGVARHRAQLGLSEYCHAGEALCDPVPGALPHGGLEDKA</sequence>
<protein>
    <submittedName>
        <fullName evidence="2">Uncharacterized protein</fullName>
    </submittedName>
</protein>
<feature type="compositionally biased region" description="Polar residues" evidence="1">
    <location>
        <begin position="118"/>
        <end position="133"/>
    </location>
</feature>
<comment type="caution">
    <text evidence="2">The sequence shown here is derived from an EMBL/GenBank/DDBJ whole genome shotgun (WGS) entry which is preliminary data.</text>
</comment>
<accession>A0AAV7UPD8</accession>
<dbReference type="Proteomes" id="UP001066276">
    <property type="component" value="Chromosome 3_1"/>
</dbReference>
<feature type="region of interest" description="Disordered" evidence="1">
    <location>
        <begin position="1"/>
        <end position="134"/>
    </location>
</feature>
<evidence type="ECO:0000256" key="1">
    <source>
        <dbReference type="SAM" id="MobiDB-lite"/>
    </source>
</evidence>